<evidence type="ECO:0000313" key="1">
    <source>
        <dbReference type="EMBL" id="MBL0407562.1"/>
    </source>
</evidence>
<accession>A0A936ZI09</accession>
<name>A0A936ZI09_9HYPH</name>
<gene>
    <name evidence="1" type="ORF">JKG68_26960</name>
</gene>
<evidence type="ECO:0008006" key="3">
    <source>
        <dbReference type="Google" id="ProtNLM"/>
    </source>
</evidence>
<organism evidence="1 2">
    <name type="scientific">Microvirga aerilata</name>
    <dbReference type="NCBI Taxonomy" id="670292"/>
    <lineage>
        <taxon>Bacteria</taxon>
        <taxon>Pseudomonadati</taxon>
        <taxon>Pseudomonadota</taxon>
        <taxon>Alphaproteobacteria</taxon>
        <taxon>Hyphomicrobiales</taxon>
        <taxon>Methylobacteriaceae</taxon>
        <taxon>Microvirga</taxon>
    </lineage>
</organism>
<dbReference type="InterPro" id="IPR029060">
    <property type="entry name" value="PIN-like_dom_sf"/>
</dbReference>
<dbReference type="EMBL" id="JAEQMY010000091">
    <property type="protein sequence ID" value="MBL0407562.1"/>
    <property type="molecule type" value="Genomic_DNA"/>
</dbReference>
<dbReference type="Proteomes" id="UP000605848">
    <property type="component" value="Unassembled WGS sequence"/>
</dbReference>
<comment type="caution">
    <text evidence="1">The sequence shown here is derived from an EMBL/GenBank/DDBJ whole genome shotgun (WGS) entry which is preliminary data.</text>
</comment>
<keyword evidence="2" id="KW-1185">Reference proteome</keyword>
<dbReference type="SUPFAM" id="SSF88723">
    <property type="entry name" value="PIN domain-like"/>
    <property type="match status" value="1"/>
</dbReference>
<protein>
    <recommendedName>
        <fullName evidence="3">Type II toxin-antitoxin system VapC family toxin</fullName>
    </recommendedName>
</protein>
<proteinExistence type="predicted"/>
<evidence type="ECO:0000313" key="2">
    <source>
        <dbReference type="Proteomes" id="UP000605848"/>
    </source>
</evidence>
<dbReference type="Gene3D" id="3.40.50.1010">
    <property type="entry name" value="5'-nuclease"/>
    <property type="match status" value="1"/>
</dbReference>
<dbReference type="RefSeq" id="WP_202064929.1">
    <property type="nucleotide sequence ID" value="NZ_JAEQMY010000091.1"/>
</dbReference>
<dbReference type="AlphaFoldDB" id="A0A936ZI09"/>
<sequence>MSFDLDASLRWLKPHKKTASLTRRDDSTLTFIDDVDLVGPDLLIDTTVTIDVVQNRAPLKVDQLLAARTVHHSTVALSELTYLFGRLDPKHPDTAAAQKAMRKALDRIPDHRLTAPTQRISGEAGILSGMVARLTNRSQSNALLNDALLHCQAIAQGLVFLTGNISDFDLFDQVFPGRIIFYRK</sequence>
<reference evidence="1" key="1">
    <citation type="submission" date="2021-01" db="EMBL/GenBank/DDBJ databases">
        <title>Microvirga sp.</title>
        <authorList>
            <person name="Kim M.K."/>
        </authorList>
    </citation>
    <scope>NUCLEOTIDE SEQUENCE</scope>
    <source>
        <strain evidence="1">5420S-16</strain>
    </source>
</reference>